<comment type="caution">
    <text evidence="1">The sequence shown here is derived from an EMBL/GenBank/DDBJ whole genome shotgun (WGS) entry which is preliminary data.</text>
</comment>
<organism evidence="1 2">
    <name type="scientific">Solirubrobacter pauli</name>
    <dbReference type="NCBI Taxonomy" id="166793"/>
    <lineage>
        <taxon>Bacteria</taxon>
        <taxon>Bacillati</taxon>
        <taxon>Actinomycetota</taxon>
        <taxon>Thermoleophilia</taxon>
        <taxon>Solirubrobacterales</taxon>
        <taxon>Solirubrobacteraceae</taxon>
        <taxon>Solirubrobacter</taxon>
    </lineage>
</organism>
<dbReference type="Proteomes" id="UP000278962">
    <property type="component" value="Unassembled WGS sequence"/>
</dbReference>
<name>A0A660KYP2_9ACTN</name>
<dbReference type="EMBL" id="RBIL01000002">
    <property type="protein sequence ID" value="RKQ86064.1"/>
    <property type="molecule type" value="Genomic_DNA"/>
</dbReference>
<evidence type="ECO:0000313" key="2">
    <source>
        <dbReference type="Proteomes" id="UP000278962"/>
    </source>
</evidence>
<sequence>MLEGGSVGRMLEQQRKVREMLEGGSVGRMLEQQRKVREMLEGGSVGRMLEQQRKVREMLEGGNVGQIFETQQRLQQIMRSIAGPSGLAAALAGDAMPSLQLATIVSDISFATDDTAQMDLSEELQAAENELGPPVEHVWWLARLPWTRQIGLLVALLEAIAKATEFEGEITGTALPPAYYTAIDVLVALAAVLLIWIEATGGSPAHSDLDNADD</sequence>
<proteinExistence type="predicted"/>
<keyword evidence="2" id="KW-1185">Reference proteome</keyword>
<evidence type="ECO:0000313" key="1">
    <source>
        <dbReference type="EMBL" id="RKQ86064.1"/>
    </source>
</evidence>
<dbReference type="AlphaFoldDB" id="A0A660KYP2"/>
<protein>
    <submittedName>
        <fullName evidence="1">Uncharacterized protein</fullName>
    </submittedName>
</protein>
<gene>
    <name evidence="1" type="ORF">C8N24_4073</name>
</gene>
<reference evidence="1 2" key="1">
    <citation type="submission" date="2018-10" db="EMBL/GenBank/DDBJ databases">
        <title>Genomic Encyclopedia of Archaeal and Bacterial Type Strains, Phase II (KMG-II): from individual species to whole genera.</title>
        <authorList>
            <person name="Goeker M."/>
        </authorList>
    </citation>
    <scope>NUCLEOTIDE SEQUENCE [LARGE SCALE GENOMIC DNA]</scope>
    <source>
        <strain evidence="1 2">DSM 14954</strain>
    </source>
</reference>
<accession>A0A660KYP2</accession>